<comment type="caution">
    <text evidence="10">The sequence shown here is derived from an EMBL/GenBank/DDBJ whole genome shotgun (WGS) entry which is preliminary data.</text>
</comment>
<reference evidence="10" key="2">
    <citation type="journal article" date="2021" name="PeerJ">
        <title>Extensive microbial diversity within the chicken gut microbiome revealed by metagenomics and culture.</title>
        <authorList>
            <person name="Gilroy R."/>
            <person name="Ravi A."/>
            <person name="Getino M."/>
            <person name="Pursley I."/>
            <person name="Horton D.L."/>
            <person name="Alikhan N.F."/>
            <person name="Baker D."/>
            <person name="Gharbi K."/>
            <person name="Hall N."/>
            <person name="Watson M."/>
            <person name="Adriaenssens E.M."/>
            <person name="Foster-Nyarko E."/>
            <person name="Jarju S."/>
            <person name="Secka A."/>
            <person name="Antonio M."/>
            <person name="Oren A."/>
            <person name="Chaudhuri R.R."/>
            <person name="La Ragione R."/>
            <person name="Hildebrand F."/>
            <person name="Pallen M.J."/>
        </authorList>
    </citation>
    <scope>NUCLEOTIDE SEQUENCE</scope>
    <source>
        <strain evidence="10">CHK176-22527</strain>
    </source>
</reference>
<dbReference type="Gene3D" id="3.40.50.11060">
    <property type="entry name" value="GTPase HflX, N-terminal domain"/>
    <property type="match status" value="1"/>
</dbReference>
<evidence type="ECO:0000313" key="11">
    <source>
        <dbReference type="Proteomes" id="UP000824159"/>
    </source>
</evidence>
<evidence type="ECO:0000256" key="4">
    <source>
        <dbReference type="ARBA" id="ARBA00022842"/>
    </source>
</evidence>
<evidence type="ECO:0000256" key="5">
    <source>
        <dbReference type="ARBA" id="ARBA00023134"/>
    </source>
</evidence>
<dbReference type="GO" id="GO:0003924">
    <property type="term" value="F:GTPase activity"/>
    <property type="evidence" value="ECO:0007669"/>
    <property type="project" value="UniProtKB-UniRule"/>
</dbReference>
<keyword evidence="4 8" id="KW-0460">Magnesium</keyword>
<dbReference type="GO" id="GO:0005737">
    <property type="term" value="C:cytoplasm"/>
    <property type="evidence" value="ECO:0007669"/>
    <property type="project" value="UniProtKB-SubCell"/>
</dbReference>
<dbReference type="PRINTS" id="PR00326">
    <property type="entry name" value="GTP1OBG"/>
</dbReference>
<evidence type="ECO:0000256" key="6">
    <source>
        <dbReference type="HAMAP-Rule" id="MF_00900"/>
    </source>
</evidence>
<dbReference type="Gene3D" id="6.10.250.2860">
    <property type="match status" value="1"/>
</dbReference>
<dbReference type="AlphaFoldDB" id="A0A9D1HFZ4"/>
<dbReference type="HAMAP" id="MF_00900">
    <property type="entry name" value="GTPase_HflX"/>
    <property type="match status" value="1"/>
</dbReference>
<sequence length="427" mass="48220">MVRFNDNNEIIRDDEYNAIIVGLQMREDISYSMDELENLAEADGVNVLGRVVQILDRPNTATFIGGGKAEEIAEMCRNMEADTVIFNDELSGVQMRNLEDITGVRVIDRTVLILDIFAKRASTKEGKLQIELAQLQYRLPRLTGFGKALSRLGGGIGTRGPGEKKLETDRRHISARIDDIKSELRKAEKVRSTQRLGREKNDIPVVALVGYTNSGKSTVMNGLLSMSQREDKAVMSKDMLFATLDTRHRKISFERGCEFILIDTVGFVSKLPHSLVESFKSTLEEVRYADLLVHIVDGAYSERDFQIEVTNDVINQIGASGTEKLTVYNKADIAEYVPEEKDMGDVLYVSAKTGEGMDMLAEKIKDCIFKDRVKTEFLIPYDRGDIISRLCDKADVISMEHENEGTRIKGRFSREDFNRYKEFQVKG</sequence>
<dbReference type="SUPFAM" id="SSF52540">
    <property type="entry name" value="P-loop containing nucleoside triphosphate hydrolases"/>
    <property type="match status" value="1"/>
</dbReference>
<evidence type="ECO:0000256" key="2">
    <source>
        <dbReference type="ARBA" id="ARBA00022723"/>
    </source>
</evidence>
<feature type="binding site" evidence="8">
    <location>
        <position position="243"/>
    </location>
    <ligand>
        <name>Mg(2+)</name>
        <dbReference type="ChEBI" id="CHEBI:18420"/>
    </ligand>
</feature>
<evidence type="ECO:0000259" key="9">
    <source>
        <dbReference type="PROSITE" id="PS51705"/>
    </source>
</evidence>
<comment type="function">
    <text evidence="6">GTPase that associates with the 50S ribosomal subunit and may have a role during protein synthesis or ribosome biogenesis.</text>
</comment>
<name>A0A9D1HFZ4_9FIRM</name>
<dbReference type="InterPro" id="IPR027417">
    <property type="entry name" value="P-loop_NTPase"/>
</dbReference>
<organism evidence="10 11">
    <name type="scientific">Candidatus Allocopromorpha excrementavium</name>
    <dbReference type="NCBI Taxonomy" id="2840741"/>
    <lineage>
        <taxon>Bacteria</taxon>
        <taxon>Bacillati</taxon>
        <taxon>Bacillota</taxon>
        <taxon>Clostridia</taxon>
        <taxon>Eubacteriales</taxon>
        <taxon>Eubacteriaceae</taxon>
        <taxon>Eubacteriaceae incertae sedis</taxon>
        <taxon>Candidatus Allocopromorpha</taxon>
    </lineage>
</organism>
<keyword evidence="5 6" id="KW-0342">GTP-binding</keyword>
<dbReference type="PROSITE" id="PS51705">
    <property type="entry name" value="G_HFLX"/>
    <property type="match status" value="1"/>
</dbReference>
<dbReference type="InterPro" id="IPR025121">
    <property type="entry name" value="GTPase_HflX_N"/>
</dbReference>
<dbReference type="FunFam" id="3.40.50.11060:FF:000001">
    <property type="entry name" value="GTPase HflX"/>
    <property type="match status" value="1"/>
</dbReference>
<comment type="subcellular location">
    <subcellularLocation>
        <location evidence="6">Cytoplasm</location>
    </subcellularLocation>
    <text evidence="6">May associate with membranes.</text>
</comment>
<dbReference type="InterPro" id="IPR016496">
    <property type="entry name" value="GTPase_HflX"/>
</dbReference>
<evidence type="ECO:0000256" key="8">
    <source>
        <dbReference type="PIRSR" id="PIRSR006809-2"/>
    </source>
</evidence>
<dbReference type="InterPro" id="IPR032305">
    <property type="entry name" value="GTP-bd_M"/>
</dbReference>
<dbReference type="InterPro" id="IPR006073">
    <property type="entry name" value="GTP-bd"/>
</dbReference>
<dbReference type="EMBL" id="DVLX01000099">
    <property type="protein sequence ID" value="HIU00253.1"/>
    <property type="molecule type" value="Genomic_DNA"/>
</dbReference>
<evidence type="ECO:0000256" key="3">
    <source>
        <dbReference type="ARBA" id="ARBA00022741"/>
    </source>
</evidence>
<feature type="binding site" evidence="7">
    <location>
        <begin position="263"/>
        <end position="266"/>
    </location>
    <ligand>
        <name>GTP</name>
        <dbReference type="ChEBI" id="CHEBI:37565"/>
    </ligand>
</feature>
<feature type="binding site" evidence="7">
    <location>
        <begin position="329"/>
        <end position="332"/>
    </location>
    <ligand>
        <name>GTP</name>
        <dbReference type="ChEBI" id="CHEBI:37565"/>
    </ligand>
</feature>
<keyword evidence="2 8" id="KW-0479">Metal-binding</keyword>
<evidence type="ECO:0000256" key="1">
    <source>
        <dbReference type="ARBA" id="ARBA00022490"/>
    </source>
</evidence>
<feature type="domain" description="Hflx-type G" evidence="9">
    <location>
        <begin position="204"/>
        <end position="372"/>
    </location>
</feature>
<dbReference type="InterPro" id="IPR042108">
    <property type="entry name" value="GTPase_HflX_N_sf"/>
</dbReference>
<proteinExistence type="inferred from homology"/>
<dbReference type="PIRSF" id="PIRSF006809">
    <property type="entry name" value="GTP-binding_hflX_prd"/>
    <property type="match status" value="1"/>
</dbReference>
<comment type="cofactor">
    <cofactor evidence="8">
        <name>Mg(2+)</name>
        <dbReference type="ChEBI" id="CHEBI:18420"/>
    </cofactor>
</comment>
<dbReference type="PANTHER" id="PTHR10229:SF4">
    <property type="entry name" value="GTPASE HFLX"/>
    <property type="match status" value="1"/>
</dbReference>
<dbReference type="NCBIfam" id="TIGR03156">
    <property type="entry name" value="GTP_HflX"/>
    <property type="match status" value="1"/>
</dbReference>
<comment type="similarity">
    <text evidence="6">Belongs to the TRAFAC class OBG-HflX-like GTPase superfamily. HflX GTPase family.</text>
</comment>
<evidence type="ECO:0000256" key="7">
    <source>
        <dbReference type="PIRSR" id="PIRSR006809-1"/>
    </source>
</evidence>
<dbReference type="PANTHER" id="PTHR10229">
    <property type="entry name" value="GTP-BINDING PROTEIN HFLX"/>
    <property type="match status" value="1"/>
</dbReference>
<dbReference type="GO" id="GO:0043022">
    <property type="term" value="F:ribosome binding"/>
    <property type="evidence" value="ECO:0007669"/>
    <property type="project" value="TreeGrafter"/>
</dbReference>
<dbReference type="Pfam" id="PF13167">
    <property type="entry name" value="GTP-bdg_N"/>
    <property type="match status" value="1"/>
</dbReference>
<dbReference type="InterPro" id="IPR030394">
    <property type="entry name" value="G_HFLX_dom"/>
</dbReference>
<dbReference type="GO" id="GO:0005525">
    <property type="term" value="F:GTP binding"/>
    <property type="evidence" value="ECO:0007669"/>
    <property type="project" value="UniProtKB-UniRule"/>
</dbReference>
<dbReference type="GO" id="GO:0046872">
    <property type="term" value="F:metal ion binding"/>
    <property type="evidence" value="ECO:0007669"/>
    <property type="project" value="UniProtKB-KW"/>
</dbReference>
<comment type="subunit">
    <text evidence="6">Monomer. Associates with the 50S ribosomal subunit.</text>
</comment>
<feature type="binding site" evidence="7">
    <location>
        <begin position="241"/>
        <end position="245"/>
    </location>
    <ligand>
        <name>GTP</name>
        <dbReference type="ChEBI" id="CHEBI:37565"/>
    </ligand>
</feature>
<dbReference type="Gene3D" id="3.40.50.300">
    <property type="entry name" value="P-loop containing nucleotide triphosphate hydrolases"/>
    <property type="match status" value="1"/>
</dbReference>
<gene>
    <name evidence="6 10" type="primary">hflX</name>
    <name evidence="10" type="ORF">IAD12_08455</name>
</gene>
<keyword evidence="3 6" id="KW-0547">Nucleotide-binding</keyword>
<dbReference type="Pfam" id="PF01926">
    <property type="entry name" value="MMR_HSR1"/>
    <property type="match status" value="1"/>
</dbReference>
<protein>
    <recommendedName>
        <fullName evidence="6">GTPase HflX</fullName>
    </recommendedName>
    <alternativeName>
        <fullName evidence="6">GTP-binding protein HflX</fullName>
    </alternativeName>
</protein>
<reference evidence="10" key="1">
    <citation type="submission" date="2020-10" db="EMBL/GenBank/DDBJ databases">
        <authorList>
            <person name="Gilroy R."/>
        </authorList>
    </citation>
    <scope>NUCLEOTIDE SEQUENCE</scope>
    <source>
        <strain evidence="10">CHK176-22527</strain>
    </source>
</reference>
<evidence type="ECO:0000313" key="10">
    <source>
        <dbReference type="EMBL" id="HIU00253.1"/>
    </source>
</evidence>
<dbReference type="Pfam" id="PF16360">
    <property type="entry name" value="GTP-bdg_M"/>
    <property type="match status" value="1"/>
</dbReference>
<accession>A0A9D1HFZ4</accession>
<keyword evidence="1 6" id="KW-0963">Cytoplasm</keyword>
<dbReference type="CDD" id="cd01878">
    <property type="entry name" value="HflX"/>
    <property type="match status" value="1"/>
</dbReference>
<feature type="binding site" evidence="7">
    <location>
        <begin position="350"/>
        <end position="352"/>
    </location>
    <ligand>
        <name>GTP</name>
        <dbReference type="ChEBI" id="CHEBI:37565"/>
    </ligand>
</feature>
<feature type="binding site" evidence="8">
    <location>
        <position position="217"/>
    </location>
    <ligand>
        <name>Mg(2+)</name>
        <dbReference type="ChEBI" id="CHEBI:18420"/>
    </ligand>
</feature>
<dbReference type="Proteomes" id="UP000824159">
    <property type="component" value="Unassembled WGS sequence"/>
</dbReference>
<feature type="binding site" evidence="7">
    <location>
        <begin position="210"/>
        <end position="217"/>
    </location>
    <ligand>
        <name>GTP</name>
        <dbReference type="ChEBI" id="CHEBI:37565"/>
    </ligand>
</feature>